<evidence type="ECO:0000313" key="2">
    <source>
        <dbReference type="Proteomes" id="UP000663671"/>
    </source>
</evidence>
<name>A0A8A1M832_AJECA</name>
<proteinExistence type="predicted"/>
<dbReference type="VEuPathDB" id="FungiDB:I7I51_04062"/>
<dbReference type="Proteomes" id="UP000663671">
    <property type="component" value="Chromosome 5"/>
</dbReference>
<organism evidence="1 2">
    <name type="scientific">Ajellomyces capsulatus</name>
    <name type="common">Darling's disease fungus</name>
    <name type="synonym">Histoplasma capsulatum</name>
    <dbReference type="NCBI Taxonomy" id="5037"/>
    <lineage>
        <taxon>Eukaryota</taxon>
        <taxon>Fungi</taxon>
        <taxon>Dikarya</taxon>
        <taxon>Ascomycota</taxon>
        <taxon>Pezizomycotina</taxon>
        <taxon>Eurotiomycetes</taxon>
        <taxon>Eurotiomycetidae</taxon>
        <taxon>Onygenales</taxon>
        <taxon>Ajellomycetaceae</taxon>
        <taxon>Histoplasma</taxon>
    </lineage>
</organism>
<evidence type="ECO:0000313" key="1">
    <source>
        <dbReference type="EMBL" id="QSS61885.1"/>
    </source>
</evidence>
<dbReference type="AlphaFoldDB" id="A0A8A1M832"/>
<reference evidence="1" key="1">
    <citation type="submission" date="2021-01" db="EMBL/GenBank/DDBJ databases">
        <title>Chromosome-level genome assembly of a human fungal pathogen reveals clustering of transcriptionally co-regulated genes.</title>
        <authorList>
            <person name="Voorhies M."/>
            <person name="Cohen S."/>
            <person name="Shea T.P."/>
            <person name="Petrus S."/>
            <person name="Munoz J.F."/>
            <person name="Poplawski S."/>
            <person name="Goldman W.E."/>
            <person name="Michael T."/>
            <person name="Cuomo C.A."/>
            <person name="Sil A."/>
            <person name="Beyhan S."/>
        </authorList>
    </citation>
    <scope>NUCLEOTIDE SEQUENCE</scope>
    <source>
        <strain evidence="1">WU24</strain>
    </source>
</reference>
<accession>A0A8A1M832</accession>
<dbReference type="EMBL" id="CP069111">
    <property type="protein sequence ID" value="QSS61885.1"/>
    <property type="molecule type" value="Genomic_DNA"/>
</dbReference>
<gene>
    <name evidence="1" type="ORF">I7I51_04062</name>
</gene>
<sequence length="56" mass="6275">MVKVESRLVMKMHAMCCCPSMAATASHCQALPRQIILRLFRNSRSQVTRLPGDSNV</sequence>
<protein>
    <submittedName>
        <fullName evidence="1">Uncharacterized protein</fullName>
    </submittedName>
</protein>